<comment type="caution">
    <text evidence="2">The sequence shown here is derived from an EMBL/GenBank/DDBJ whole genome shotgun (WGS) entry which is preliminary data.</text>
</comment>
<proteinExistence type="predicted"/>
<reference evidence="2" key="1">
    <citation type="submission" date="2021-04" db="EMBL/GenBank/DDBJ databases">
        <authorList>
            <consortium name="Molecular Ecology Group"/>
        </authorList>
    </citation>
    <scope>NUCLEOTIDE SEQUENCE</scope>
</reference>
<dbReference type="EMBL" id="CAJHNH020005657">
    <property type="protein sequence ID" value="CAG5132802.1"/>
    <property type="molecule type" value="Genomic_DNA"/>
</dbReference>
<protein>
    <submittedName>
        <fullName evidence="2">Uncharacterized protein</fullName>
    </submittedName>
</protein>
<evidence type="ECO:0000313" key="3">
    <source>
        <dbReference type="Proteomes" id="UP000678393"/>
    </source>
</evidence>
<dbReference type="Proteomes" id="UP000678393">
    <property type="component" value="Unassembled WGS sequence"/>
</dbReference>
<accession>A0A8S3ZXN0</accession>
<name>A0A8S3ZXN0_9EUPU</name>
<feature type="non-terminal residue" evidence="2">
    <location>
        <position position="68"/>
    </location>
</feature>
<feature type="region of interest" description="Disordered" evidence="1">
    <location>
        <begin position="1"/>
        <end position="44"/>
    </location>
</feature>
<sequence>MIKRPGEMSSDSQSREFINRQSSDLSTVPKDLLPSNGRAASQLKSQVRILHREAKGPSNISENQNKVL</sequence>
<gene>
    <name evidence="2" type="ORF">CUNI_LOCUS18360</name>
</gene>
<dbReference type="AlphaFoldDB" id="A0A8S3ZXN0"/>
<organism evidence="2 3">
    <name type="scientific">Candidula unifasciata</name>
    <dbReference type="NCBI Taxonomy" id="100452"/>
    <lineage>
        <taxon>Eukaryota</taxon>
        <taxon>Metazoa</taxon>
        <taxon>Spiralia</taxon>
        <taxon>Lophotrochozoa</taxon>
        <taxon>Mollusca</taxon>
        <taxon>Gastropoda</taxon>
        <taxon>Heterobranchia</taxon>
        <taxon>Euthyneura</taxon>
        <taxon>Panpulmonata</taxon>
        <taxon>Eupulmonata</taxon>
        <taxon>Stylommatophora</taxon>
        <taxon>Helicina</taxon>
        <taxon>Helicoidea</taxon>
        <taxon>Geomitridae</taxon>
        <taxon>Candidula</taxon>
    </lineage>
</organism>
<evidence type="ECO:0000256" key="1">
    <source>
        <dbReference type="SAM" id="MobiDB-lite"/>
    </source>
</evidence>
<keyword evidence="3" id="KW-1185">Reference proteome</keyword>
<evidence type="ECO:0000313" key="2">
    <source>
        <dbReference type="EMBL" id="CAG5132802.1"/>
    </source>
</evidence>